<dbReference type="AlphaFoldDB" id="S4P2X5"/>
<organism evidence="1">
    <name type="scientific">Pararge aegeria</name>
    <name type="common">speckled wood butterfly</name>
    <dbReference type="NCBI Taxonomy" id="116150"/>
    <lineage>
        <taxon>Eukaryota</taxon>
        <taxon>Metazoa</taxon>
        <taxon>Ecdysozoa</taxon>
        <taxon>Arthropoda</taxon>
        <taxon>Hexapoda</taxon>
        <taxon>Insecta</taxon>
        <taxon>Pterygota</taxon>
        <taxon>Neoptera</taxon>
        <taxon>Endopterygota</taxon>
        <taxon>Lepidoptera</taxon>
        <taxon>Glossata</taxon>
        <taxon>Ditrysia</taxon>
        <taxon>Papilionoidea</taxon>
        <taxon>Nymphalidae</taxon>
        <taxon>Satyrinae</taxon>
        <taxon>Satyrini</taxon>
        <taxon>Parargina</taxon>
        <taxon>Pararge</taxon>
    </lineage>
</organism>
<reference evidence="1" key="1">
    <citation type="journal article" date="2013" name="BMC Genomics">
        <title>Unscrambling butterfly oogenesis.</title>
        <authorList>
            <person name="Carter J.M."/>
            <person name="Baker S.C."/>
            <person name="Pink R."/>
            <person name="Carter D.R."/>
            <person name="Collins A."/>
            <person name="Tomlin J."/>
            <person name="Gibbs M."/>
            <person name="Breuker C.J."/>
        </authorList>
    </citation>
    <scope>NUCLEOTIDE SEQUENCE</scope>
    <source>
        <tissue evidence="1">Ovary</tissue>
    </source>
</reference>
<proteinExistence type="predicted"/>
<accession>S4P2X5</accession>
<sequence>MHISYIRAIFIFWRVIGHLFKHKLITSQVTSVFYRHSTTDQRKVSNGILMCLVFKQHARSIFIHVSDAYRYDVERPTIICFFCHISLEYLPSRQKQINNFQDSAL</sequence>
<name>S4P2X5_9NEOP</name>
<dbReference type="EMBL" id="GAIX01009782">
    <property type="protein sequence ID" value="JAA82778.1"/>
    <property type="molecule type" value="Transcribed_RNA"/>
</dbReference>
<protein>
    <submittedName>
        <fullName evidence="1">Uncharacterized protein</fullName>
    </submittedName>
</protein>
<reference evidence="1" key="2">
    <citation type="submission" date="2013-05" db="EMBL/GenBank/DDBJ databases">
        <authorList>
            <person name="Carter J.-M."/>
            <person name="Baker S.C."/>
            <person name="Pink R."/>
            <person name="Carter D.R.F."/>
            <person name="Collins A."/>
            <person name="Tomlin J."/>
            <person name="Gibbs M."/>
            <person name="Breuker C.J."/>
        </authorList>
    </citation>
    <scope>NUCLEOTIDE SEQUENCE</scope>
    <source>
        <tissue evidence="1">Ovary</tissue>
    </source>
</reference>
<evidence type="ECO:0000313" key="1">
    <source>
        <dbReference type="EMBL" id="JAA82778.1"/>
    </source>
</evidence>